<dbReference type="AlphaFoldDB" id="A0A5B7EE66"/>
<accession>A0A5B7EE66</accession>
<reference evidence="1 2" key="1">
    <citation type="submission" date="2019-05" db="EMBL/GenBank/DDBJ databases">
        <title>Another draft genome of Portunus trituberculatus and its Hox gene families provides insights of decapod evolution.</title>
        <authorList>
            <person name="Jeong J.-H."/>
            <person name="Song I."/>
            <person name="Kim S."/>
            <person name="Choi T."/>
            <person name="Kim D."/>
            <person name="Ryu S."/>
            <person name="Kim W."/>
        </authorList>
    </citation>
    <scope>NUCLEOTIDE SEQUENCE [LARGE SCALE GENOMIC DNA]</scope>
    <source>
        <tissue evidence="1">Muscle</tissue>
    </source>
</reference>
<keyword evidence="2" id="KW-1185">Reference proteome</keyword>
<organism evidence="1 2">
    <name type="scientific">Portunus trituberculatus</name>
    <name type="common">Swimming crab</name>
    <name type="synonym">Neptunus trituberculatus</name>
    <dbReference type="NCBI Taxonomy" id="210409"/>
    <lineage>
        <taxon>Eukaryota</taxon>
        <taxon>Metazoa</taxon>
        <taxon>Ecdysozoa</taxon>
        <taxon>Arthropoda</taxon>
        <taxon>Crustacea</taxon>
        <taxon>Multicrustacea</taxon>
        <taxon>Malacostraca</taxon>
        <taxon>Eumalacostraca</taxon>
        <taxon>Eucarida</taxon>
        <taxon>Decapoda</taxon>
        <taxon>Pleocyemata</taxon>
        <taxon>Brachyura</taxon>
        <taxon>Eubrachyura</taxon>
        <taxon>Portunoidea</taxon>
        <taxon>Portunidae</taxon>
        <taxon>Portuninae</taxon>
        <taxon>Portunus</taxon>
    </lineage>
</organism>
<evidence type="ECO:0000313" key="1">
    <source>
        <dbReference type="EMBL" id="MPC31014.1"/>
    </source>
</evidence>
<sequence>MAITPRDPAGMCPATLANNIINYHNIFRDAAVVAVAAFFEEYRSVHGGKEASLEVSTAGEGRLAHVGPVIRLPRLIASKPECRSLKIFKLELKLASL</sequence>
<evidence type="ECO:0000313" key="2">
    <source>
        <dbReference type="Proteomes" id="UP000324222"/>
    </source>
</evidence>
<protein>
    <submittedName>
        <fullName evidence="1">Uncharacterized protein</fullName>
    </submittedName>
</protein>
<proteinExistence type="predicted"/>
<name>A0A5B7EE66_PORTR</name>
<comment type="caution">
    <text evidence="1">The sequence shown here is derived from an EMBL/GenBank/DDBJ whole genome shotgun (WGS) entry which is preliminary data.</text>
</comment>
<gene>
    <name evidence="1" type="ORF">E2C01_024289</name>
</gene>
<dbReference type="EMBL" id="VSRR010002351">
    <property type="protein sequence ID" value="MPC31014.1"/>
    <property type="molecule type" value="Genomic_DNA"/>
</dbReference>
<dbReference type="Proteomes" id="UP000324222">
    <property type="component" value="Unassembled WGS sequence"/>
</dbReference>